<dbReference type="Proteomes" id="UP000290909">
    <property type="component" value="Chromosome"/>
</dbReference>
<comment type="subcellular location">
    <subcellularLocation>
        <location evidence="6">Cytoplasm</location>
    </subcellularLocation>
</comment>
<gene>
    <name evidence="7" type="primary">gidB</name>
    <name evidence="6" type="synonym">rsmG</name>
    <name evidence="7" type="ORF">NCTC10172_01032</name>
</gene>
<dbReference type="STRING" id="1408416.GCA_000702765_01238"/>
<dbReference type="Pfam" id="PF02527">
    <property type="entry name" value="GidB"/>
    <property type="match status" value="1"/>
</dbReference>
<accession>A0A449BKJ7</accession>
<keyword evidence="1 6" id="KW-0963">Cytoplasm</keyword>
<protein>
    <recommendedName>
        <fullName evidence="6">Ribosomal RNA small subunit methyltransferase G</fullName>
        <ecNumber evidence="6">2.1.1.-</ecNumber>
    </recommendedName>
    <alternativeName>
        <fullName evidence="6">16S rRNA 7-methylguanosine methyltransferase</fullName>
        <shortName evidence="6">16S rRNA m7G methyltransferase</shortName>
    </alternativeName>
</protein>
<evidence type="ECO:0000256" key="1">
    <source>
        <dbReference type="ARBA" id="ARBA00022490"/>
    </source>
</evidence>
<keyword evidence="2 6" id="KW-0698">rRNA processing</keyword>
<evidence type="ECO:0000256" key="3">
    <source>
        <dbReference type="ARBA" id="ARBA00022603"/>
    </source>
</evidence>
<evidence type="ECO:0000256" key="5">
    <source>
        <dbReference type="ARBA" id="ARBA00022691"/>
    </source>
</evidence>
<keyword evidence="3 6" id="KW-0489">Methyltransferase</keyword>
<dbReference type="EMBL" id="LR215050">
    <property type="protein sequence ID" value="VEU82986.1"/>
    <property type="molecule type" value="Genomic_DNA"/>
</dbReference>
<evidence type="ECO:0000313" key="8">
    <source>
        <dbReference type="Proteomes" id="UP000290909"/>
    </source>
</evidence>
<feature type="binding site" evidence="6">
    <location>
        <begin position="124"/>
        <end position="125"/>
    </location>
    <ligand>
        <name>S-adenosyl-L-methionine</name>
        <dbReference type="ChEBI" id="CHEBI:59789"/>
    </ligand>
</feature>
<dbReference type="PIRSF" id="PIRSF003078">
    <property type="entry name" value="GidB"/>
    <property type="match status" value="1"/>
</dbReference>
<sequence length="230" mass="26372">MNSHLIEKALKIKLNQDQIEKFQKYYKHLVDFNTHTNLTRITDEKEVYIKHFLDSVLISNLVDFNEINTICDMGAGAGFPSVPLLIVFPHLKVTIVESQIKRVKFLNELQEILGITFEVVHERAEVYAKNNLNKFDCVTARALGELNLILEYGIPMLKVNGYFIAPKGSKYQEEIAHAQNALKVLQSEIVKISTFDLIEESGFRANILIKKRAHVSGYPREYARIVKKPL</sequence>
<dbReference type="Gene3D" id="3.40.50.150">
    <property type="entry name" value="Vaccinia Virus protein VP39"/>
    <property type="match status" value="1"/>
</dbReference>
<reference evidence="7 8" key="1">
    <citation type="submission" date="2019-01" db="EMBL/GenBank/DDBJ databases">
        <authorList>
            <consortium name="Pathogen Informatics"/>
        </authorList>
    </citation>
    <scope>NUCLEOTIDE SEQUENCE [LARGE SCALE GENOMIC DNA]</scope>
    <source>
        <strain evidence="7 8">NCTC10172</strain>
    </source>
</reference>
<dbReference type="SUPFAM" id="SSF53335">
    <property type="entry name" value="S-adenosyl-L-methionine-dependent methyltransferases"/>
    <property type="match status" value="1"/>
</dbReference>
<dbReference type="GO" id="GO:0070043">
    <property type="term" value="F:rRNA (guanine-N7-)-methyltransferase activity"/>
    <property type="evidence" value="ECO:0007669"/>
    <property type="project" value="UniProtKB-UniRule"/>
</dbReference>
<feature type="binding site" evidence="6">
    <location>
        <position position="74"/>
    </location>
    <ligand>
        <name>S-adenosyl-L-methionine</name>
        <dbReference type="ChEBI" id="CHEBI:59789"/>
    </ligand>
</feature>
<dbReference type="InterPro" id="IPR029063">
    <property type="entry name" value="SAM-dependent_MTases_sf"/>
</dbReference>
<dbReference type="FunFam" id="3.40.50.150:FF:000041">
    <property type="entry name" value="Ribosomal RNA small subunit methyltransferase G"/>
    <property type="match status" value="1"/>
</dbReference>
<feature type="binding site" evidence="6">
    <location>
        <position position="141"/>
    </location>
    <ligand>
        <name>S-adenosyl-L-methionine</name>
        <dbReference type="ChEBI" id="CHEBI:59789"/>
    </ligand>
</feature>
<dbReference type="HAMAP" id="MF_00074">
    <property type="entry name" value="16SrRNA_methyltr_G"/>
    <property type="match status" value="1"/>
</dbReference>
<dbReference type="InterPro" id="IPR003682">
    <property type="entry name" value="rRNA_ssu_MeTfrase_G"/>
</dbReference>
<dbReference type="AlphaFoldDB" id="A0A449BKJ7"/>
<comment type="similarity">
    <text evidence="6">Belongs to the methyltransferase superfamily. RNA methyltransferase RsmG family.</text>
</comment>
<comment type="function">
    <text evidence="6">Specifically methylates the N7 position of a guanine in 16S rRNA.</text>
</comment>
<comment type="caution">
    <text evidence="6">Lacks conserved residue(s) required for the propagation of feature annotation.</text>
</comment>
<dbReference type="EC" id="2.1.1.-" evidence="6"/>
<organism evidence="7 8">
    <name type="scientific">Acholeplasma hippikon</name>
    <dbReference type="NCBI Taxonomy" id="264636"/>
    <lineage>
        <taxon>Bacteria</taxon>
        <taxon>Bacillati</taxon>
        <taxon>Mycoplasmatota</taxon>
        <taxon>Mollicutes</taxon>
        <taxon>Acholeplasmatales</taxon>
        <taxon>Acholeplasmataceae</taxon>
        <taxon>Acholeplasma</taxon>
    </lineage>
</organism>
<dbReference type="PANTHER" id="PTHR31760:SF0">
    <property type="entry name" value="S-ADENOSYL-L-METHIONINE-DEPENDENT METHYLTRANSFERASES SUPERFAMILY PROTEIN"/>
    <property type="match status" value="1"/>
</dbReference>
<feature type="binding site" evidence="6">
    <location>
        <position position="79"/>
    </location>
    <ligand>
        <name>S-adenosyl-L-methionine</name>
        <dbReference type="ChEBI" id="CHEBI:59789"/>
    </ligand>
</feature>
<evidence type="ECO:0000256" key="2">
    <source>
        <dbReference type="ARBA" id="ARBA00022552"/>
    </source>
</evidence>
<evidence type="ECO:0000256" key="4">
    <source>
        <dbReference type="ARBA" id="ARBA00022679"/>
    </source>
</evidence>
<dbReference type="GO" id="GO:0005829">
    <property type="term" value="C:cytosol"/>
    <property type="evidence" value="ECO:0007669"/>
    <property type="project" value="TreeGrafter"/>
</dbReference>
<keyword evidence="5 6" id="KW-0949">S-adenosyl-L-methionine</keyword>
<dbReference type="PANTHER" id="PTHR31760">
    <property type="entry name" value="S-ADENOSYL-L-METHIONINE-DEPENDENT METHYLTRANSFERASES SUPERFAMILY PROTEIN"/>
    <property type="match status" value="1"/>
</dbReference>
<keyword evidence="8" id="KW-1185">Reference proteome</keyword>
<proteinExistence type="inferred from homology"/>
<keyword evidence="4 6" id="KW-0808">Transferase</keyword>
<dbReference type="NCBIfam" id="TIGR00138">
    <property type="entry name" value="rsmG_gidB"/>
    <property type="match status" value="1"/>
</dbReference>
<name>A0A449BKJ7_9MOLU</name>
<dbReference type="RefSeq" id="WP_035369949.1">
    <property type="nucleotide sequence ID" value="NZ_LR215050.1"/>
</dbReference>
<evidence type="ECO:0000256" key="6">
    <source>
        <dbReference type="HAMAP-Rule" id="MF_00074"/>
    </source>
</evidence>
<evidence type="ECO:0000313" key="7">
    <source>
        <dbReference type="EMBL" id="VEU82986.1"/>
    </source>
</evidence>
<dbReference type="KEGG" id="ahk:NCTC10172_01032"/>